<proteinExistence type="predicted"/>
<organism evidence="1 2">
    <name type="scientific">Proteiniborus ethanoligenes</name>
    <dbReference type="NCBI Taxonomy" id="415015"/>
    <lineage>
        <taxon>Bacteria</taxon>
        <taxon>Bacillati</taxon>
        <taxon>Bacillota</taxon>
        <taxon>Clostridia</taxon>
        <taxon>Eubacteriales</taxon>
        <taxon>Proteiniborus</taxon>
    </lineage>
</organism>
<dbReference type="RefSeq" id="WP_091728881.1">
    <property type="nucleotide sequence ID" value="NZ_FNQE01000012.1"/>
</dbReference>
<dbReference type="AlphaFoldDB" id="A0A1H3P0Z5"/>
<evidence type="ECO:0000313" key="2">
    <source>
        <dbReference type="Proteomes" id="UP000198625"/>
    </source>
</evidence>
<reference evidence="1 2" key="1">
    <citation type="submission" date="2016-10" db="EMBL/GenBank/DDBJ databases">
        <authorList>
            <person name="de Groot N.N."/>
        </authorList>
    </citation>
    <scope>NUCLEOTIDE SEQUENCE [LARGE SCALE GENOMIC DNA]</scope>
    <source>
        <strain evidence="1 2">DSM 21650</strain>
    </source>
</reference>
<name>A0A1H3P0Z5_9FIRM</name>
<gene>
    <name evidence="1" type="ORF">SAMN05660462_01319</name>
</gene>
<dbReference type="EMBL" id="FNQE01000012">
    <property type="protein sequence ID" value="SDY94643.1"/>
    <property type="molecule type" value="Genomic_DNA"/>
</dbReference>
<keyword evidence="2" id="KW-1185">Reference proteome</keyword>
<dbReference type="Proteomes" id="UP000198625">
    <property type="component" value="Unassembled WGS sequence"/>
</dbReference>
<protein>
    <submittedName>
        <fullName evidence="1">Uncharacterized protein</fullName>
    </submittedName>
</protein>
<accession>A0A1H3P0Z5</accession>
<evidence type="ECO:0000313" key="1">
    <source>
        <dbReference type="EMBL" id="SDY94643.1"/>
    </source>
</evidence>
<sequence length="221" mass="26586">MGWAKYAEDNMEIFNNRMYDKGINSISFKEFKKKVRHNLELISKEEEYQLVLRELIKIDRWLELVNDMANVIHTPLLLKFLNDQKKYLLADKESYINYRYDPKFKTLRNVQVDRNKINFKDYISNLIKKYALYIIDNMKEIKNNTDHEAIILNSLLLDLEDFAKKYLDINKKTLQVPLVKYVRENVIKEEKIVRAICNKCGEKTYSDFNHCIYCKYTRGDN</sequence>
<dbReference type="STRING" id="415015.SAMN05660462_01319"/>